<keyword evidence="4" id="KW-1185">Reference proteome</keyword>
<name>A0A915IM15_ROMCU</name>
<dbReference type="InterPro" id="IPR051962">
    <property type="entry name" value="Cuticlin"/>
</dbReference>
<protein>
    <submittedName>
        <fullName evidence="5">ZP domain-containing protein</fullName>
    </submittedName>
</protein>
<dbReference type="PROSITE" id="PS51034">
    <property type="entry name" value="ZP_2"/>
    <property type="match status" value="1"/>
</dbReference>
<keyword evidence="2" id="KW-0732">Signal</keyword>
<evidence type="ECO:0000256" key="1">
    <source>
        <dbReference type="ARBA" id="ARBA00022460"/>
    </source>
</evidence>
<dbReference type="PANTHER" id="PTHR22907">
    <property type="entry name" value="GH04558P"/>
    <property type="match status" value="1"/>
</dbReference>
<dbReference type="GO" id="GO:0042302">
    <property type="term" value="F:structural constituent of cuticle"/>
    <property type="evidence" value="ECO:0007669"/>
    <property type="project" value="UniProtKB-KW"/>
</dbReference>
<dbReference type="PANTHER" id="PTHR22907:SF27">
    <property type="entry name" value="ZP DOMAIN-CONTAINING PROTEIN"/>
    <property type="match status" value="1"/>
</dbReference>
<dbReference type="WBParaSite" id="nRc.2.0.1.t15011-RA">
    <property type="protein sequence ID" value="nRc.2.0.1.t15011-RA"/>
    <property type="gene ID" value="nRc.2.0.1.g15011"/>
</dbReference>
<dbReference type="InterPro" id="IPR056953">
    <property type="entry name" value="CUT_N"/>
</dbReference>
<keyword evidence="1" id="KW-0193">Cuticle</keyword>
<feature type="domain" description="ZP" evidence="3">
    <location>
        <begin position="1"/>
        <end position="169"/>
    </location>
</feature>
<organism evidence="4 5">
    <name type="scientific">Romanomermis culicivorax</name>
    <name type="common">Nematode worm</name>
    <dbReference type="NCBI Taxonomy" id="13658"/>
    <lineage>
        <taxon>Eukaryota</taxon>
        <taxon>Metazoa</taxon>
        <taxon>Ecdysozoa</taxon>
        <taxon>Nematoda</taxon>
        <taxon>Enoplea</taxon>
        <taxon>Dorylaimia</taxon>
        <taxon>Mermithida</taxon>
        <taxon>Mermithoidea</taxon>
        <taxon>Mermithidae</taxon>
        <taxon>Romanomermis</taxon>
    </lineage>
</organism>
<proteinExistence type="predicted"/>
<dbReference type="InterPro" id="IPR001507">
    <property type="entry name" value="ZP_dom"/>
</dbReference>
<sequence>MVKMVFHTRRPFRGRIFVRGMVEKSQCVSDFVNNTESSVNFELKNGDCNMRRQRKIGFPKGVEHSMTVVVSFHHTFLTQVDKAYRCTCFFMEADKILSSQVDVSMIPTVDLMDTPKSPVCSYNVRRGTLNGPLTTFANVGDKLWHVWKCDSGEQVDLAPDKRLKRNFTE</sequence>
<accession>A0A915IM15</accession>
<evidence type="ECO:0000313" key="4">
    <source>
        <dbReference type="Proteomes" id="UP000887565"/>
    </source>
</evidence>
<reference evidence="5" key="1">
    <citation type="submission" date="2022-11" db="UniProtKB">
        <authorList>
            <consortium name="WormBaseParasite"/>
        </authorList>
    </citation>
    <scope>IDENTIFICATION</scope>
</reference>
<dbReference type="SMART" id="SM00241">
    <property type="entry name" value="ZP"/>
    <property type="match status" value="1"/>
</dbReference>
<dbReference type="OMA" id="NTHSFIG"/>
<evidence type="ECO:0000256" key="2">
    <source>
        <dbReference type="ARBA" id="ARBA00022729"/>
    </source>
</evidence>
<dbReference type="AlphaFoldDB" id="A0A915IM15"/>
<evidence type="ECO:0000259" key="3">
    <source>
        <dbReference type="PROSITE" id="PS51034"/>
    </source>
</evidence>
<dbReference type="Pfam" id="PF25057">
    <property type="entry name" value="CUT_N"/>
    <property type="match status" value="1"/>
</dbReference>
<dbReference type="Proteomes" id="UP000887565">
    <property type="component" value="Unplaced"/>
</dbReference>
<evidence type="ECO:0000313" key="5">
    <source>
        <dbReference type="WBParaSite" id="nRc.2.0.1.t15011-RA"/>
    </source>
</evidence>